<protein>
    <submittedName>
        <fullName evidence="1">Uncharacterized protein</fullName>
    </submittedName>
</protein>
<reference evidence="1" key="1">
    <citation type="submission" date="2023-06" db="EMBL/GenBank/DDBJ databases">
        <title>WGS-Sequencing of Streptomyces ficellus isolate 21 collected from sand in Gara Djebilet Iron Mine in Algeria.</title>
        <authorList>
            <person name="Zegers G.P."/>
            <person name="Gomez A."/>
            <person name="Gueddou A."/>
            <person name="Zahara A.F."/>
            <person name="Worth M."/>
            <person name="Sevigny J.L."/>
            <person name="Tisa L."/>
        </authorList>
    </citation>
    <scope>NUCLEOTIDE SEQUENCE</scope>
    <source>
        <strain evidence="1">AS11</strain>
    </source>
</reference>
<evidence type="ECO:0000313" key="1">
    <source>
        <dbReference type="EMBL" id="MDN3293821.1"/>
    </source>
</evidence>
<gene>
    <name evidence="1" type="ORF">QWM81_07150</name>
</gene>
<name>A0ABT7Z2Z9_9ACTN</name>
<dbReference type="Proteomes" id="UP001174050">
    <property type="component" value="Unassembled WGS sequence"/>
</dbReference>
<dbReference type="EMBL" id="JAUEPL010000006">
    <property type="protein sequence ID" value="MDN3293821.1"/>
    <property type="molecule type" value="Genomic_DNA"/>
</dbReference>
<evidence type="ECO:0000313" key="2">
    <source>
        <dbReference type="Proteomes" id="UP001174050"/>
    </source>
</evidence>
<accession>A0ABT7Z2Z9</accession>
<proteinExistence type="predicted"/>
<comment type="caution">
    <text evidence="1">The sequence shown here is derived from an EMBL/GenBank/DDBJ whole genome shotgun (WGS) entry which is preliminary data.</text>
</comment>
<sequence length="106" mass="12103">MADVLARLFKPLWRSFFTGRREEHPAGPPRYPYPYPYPYSCDYVGGPTTYRTGERPPWGDDSPLVRPYLIAHERRVAAEARPRTLWIAGHGVDVGPHLVRGVEVDV</sequence>
<organism evidence="1 2">
    <name type="scientific">Streptomyces ficellus</name>
    <dbReference type="NCBI Taxonomy" id="1977088"/>
    <lineage>
        <taxon>Bacteria</taxon>
        <taxon>Bacillati</taxon>
        <taxon>Actinomycetota</taxon>
        <taxon>Actinomycetes</taxon>
        <taxon>Kitasatosporales</taxon>
        <taxon>Streptomycetaceae</taxon>
        <taxon>Streptomyces</taxon>
    </lineage>
</organism>
<dbReference type="RefSeq" id="WP_290110762.1">
    <property type="nucleotide sequence ID" value="NZ_JAUEPL010000006.1"/>
</dbReference>
<keyword evidence="2" id="KW-1185">Reference proteome</keyword>